<organism evidence="5 6">
    <name type="scientific">Actinopolymorpha pittospori</name>
    <dbReference type="NCBI Taxonomy" id="648752"/>
    <lineage>
        <taxon>Bacteria</taxon>
        <taxon>Bacillati</taxon>
        <taxon>Actinomycetota</taxon>
        <taxon>Actinomycetes</taxon>
        <taxon>Propionibacteriales</taxon>
        <taxon>Actinopolymorphaceae</taxon>
        <taxon>Actinopolymorpha</taxon>
    </lineage>
</organism>
<dbReference type="InterPro" id="IPR013320">
    <property type="entry name" value="ConA-like_dom_sf"/>
</dbReference>
<dbReference type="InterPro" id="IPR000757">
    <property type="entry name" value="Beta-glucanase-like"/>
</dbReference>
<dbReference type="PROSITE" id="PS51762">
    <property type="entry name" value="GH16_2"/>
    <property type="match status" value="1"/>
</dbReference>
<dbReference type="PANTHER" id="PTHR10963">
    <property type="entry name" value="GLYCOSYL HYDROLASE-RELATED"/>
    <property type="match status" value="1"/>
</dbReference>
<feature type="domain" description="GH16" evidence="4">
    <location>
        <begin position="93"/>
        <end position="320"/>
    </location>
</feature>
<dbReference type="PANTHER" id="PTHR10963:SF55">
    <property type="entry name" value="GLYCOSIDE HYDROLASE FAMILY 16 PROTEIN"/>
    <property type="match status" value="1"/>
</dbReference>
<evidence type="ECO:0000313" key="5">
    <source>
        <dbReference type="EMBL" id="MBE1609613.1"/>
    </source>
</evidence>
<feature type="compositionally biased region" description="Low complexity" evidence="2">
    <location>
        <begin position="35"/>
        <end position="69"/>
    </location>
</feature>
<proteinExistence type="inferred from homology"/>
<dbReference type="Proteomes" id="UP000638648">
    <property type="component" value="Unassembled WGS sequence"/>
</dbReference>
<keyword evidence="3" id="KW-0732">Signal</keyword>
<dbReference type="InterPro" id="IPR006311">
    <property type="entry name" value="TAT_signal"/>
</dbReference>
<dbReference type="Gene3D" id="2.60.120.200">
    <property type="match status" value="1"/>
</dbReference>
<dbReference type="InterPro" id="IPR050546">
    <property type="entry name" value="Glycosyl_Hydrlase_16"/>
</dbReference>
<reference evidence="5" key="1">
    <citation type="submission" date="2020-10" db="EMBL/GenBank/DDBJ databases">
        <title>Sequencing the genomes of 1000 actinobacteria strains.</title>
        <authorList>
            <person name="Klenk H.-P."/>
        </authorList>
    </citation>
    <scope>NUCLEOTIDE SEQUENCE</scope>
    <source>
        <strain evidence="5">DSM 45354</strain>
    </source>
</reference>
<dbReference type="PROSITE" id="PS51318">
    <property type="entry name" value="TAT"/>
    <property type="match status" value="1"/>
</dbReference>
<feature type="chain" id="PRO_5037909071" evidence="3">
    <location>
        <begin position="37"/>
        <end position="320"/>
    </location>
</feature>
<dbReference type="AlphaFoldDB" id="A0A927N3G9"/>
<evidence type="ECO:0000256" key="3">
    <source>
        <dbReference type="SAM" id="SignalP"/>
    </source>
</evidence>
<dbReference type="SUPFAM" id="SSF49899">
    <property type="entry name" value="Concanavalin A-like lectins/glucanases"/>
    <property type="match status" value="1"/>
</dbReference>
<protein>
    <submittedName>
        <fullName evidence="5">Beta-glucanase (GH16 family)</fullName>
    </submittedName>
</protein>
<dbReference type="CDD" id="cd08023">
    <property type="entry name" value="GH16_laminarinase_like"/>
    <property type="match status" value="1"/>
</dbReference>
<evidence type="ECO:0000313" key="6">
    <source>
        <dbReference type="Proteomes" id="UP000638648"/>
    </source>
</evidence>
<name>A0A927N3G9_9ACTN</name>
<sequence length="320" mass="34803">MSRRLVRRTPLLAAAAACLTLGALTTAAVSPRTATAAEPGRTAAASADGTGSSAAGAGAAAAAGAANAADPDDPRACARTKPPEPRWQLAWQDEFTGSTLDRAKWNTVMDFPGRAGGHYHNSSYGSYALDSNIVIQNGRLHLIADDEPVVGDDPPGTYAYSEGFMSSHDKFSQAYGYWEICARYPAGRGLWPAFWLVPQDRSWPPEFDVAEWFGGIDGMHQGIATGSWPNVRWSSNWTYDPAPTTGWHTYALRWEPGRAVFYIDGRPTRTFEGSFVPDKPMYVILNSGVWMNADRGGPPDATTVFPNSFDVDYVRVYRRP</sequence>
<dbReference type="GO" id="GO:0004553">
    <property type="term" value="F:hydrolase activity, hydrolyzing O-glycosyl compounds"/>
    <property type="evidence" value="ECO:0007669"/>
    <property type="project" value="InterPro"/>
</dbReference>
<comment type="similarity">
    <text evidence="1">Belongs to the glycosyl hydrolase 16 family.</text>
</comment>
<keyword evidence="6" id="KW-1185">Reference proteome</keyword>
<feature type="compositionally biased region" description="Basic and acidic residues" evidence="2">
    <location>
        <begin position="72"/>
        <end position="84"/>
    </location>
</feature>
<dbReference type="RefSeq" id="WP_192753161.1">
    <property type="nucleotide sequence ID" value="NZ_BAABJL010000062.1"/>
</dbReference>
<accession>A0A927N3G9</accession>
<evidence type="ECO:0000256" key="1">
    <source>
        <dbReference type="ARBA" id="ARBA00006865"/>
    </source>
</evidence>
<dbReference type="GO" id="GO:0005975">
    <property type="term" value="P:carbohydrate metabolic process"/>
    <property type="evidence" value="ECO:0007669"/>
    <property type="project" value="InterPro"/>
</dbReference>
<dbReference type="Pfam" id="PF00722">
    <property type="entry name" value="Glyco_hydro_16"/>
    <property type="match status" value="1"/>
</dbReference>
<feature type="region of interest" description="Disordered" evidence="2">
    <location>
        <begin position="35"/>
        <end position="86"/>
    </location>
</feature>
<feature type="signal peptide" evidence="3">
    <location>
        <begin position="1"/>
        <end position="36"/>
    </location>
</feature>
<dbReference type="EMBL" id="JADBEM010000001">
    <property type="protein sequence ID" value="MBE1609613.1"/>
    <property type="molecule type" value="Genomic_DNA"/>
</dbReference>
<gene>
    <name evidence="5" type="ORF">HEB94_006461</name>
</gene>
<comment type="caution">
    <text evidence="5">The sequence shown here is derived from an EMBL/GenBank/DDBJ whole genome shotgun (WGS) entry which is preliminary data.</text>
</comment>
<evidence type="ECO:0000259" key="4">
    <source>
        <dbReference type="PROSITE" id="PS51762"/>
    </source>
</evidence>
<evidence type="ECO:0000256" key="2">
    <source>
        <dbReference type="SAM" id="MobiDB-lite"/>
    </source>
</evidence>